<proteinExistence type="predicted"/>
<reference evidence="1" key="1">
    <citation type="submission" date="2023-04" db="EMBL/GenBank/DDBJ databases">
        <title>Draft Genome sequencing of Naganishia species isolated from polar environments using Oxford Nanopore Technology.</title>
        <authorList>
            <person name="Leo P."/>
            <person name="Venkateswaran K."/>
        </authorList>
    </citation>
    <scope>NUCLEOTIDE SEQUENCE</scope>
    <source>
        <strain evidence="1">MNA-CCFEE 5423</strain>
    </source>
</reference>
<keyword evidence="2" id="KW-1185">Reference proteome</keyword>
<comment type="caution">
    <text evidence="1">The sequence shown here is derived from an EMBL/GenBank/DDBJ whole genome shotgun (WGS) entry which is preliminary data.</text>
</comment>
<name>A0ACC2UZ96_9TREE</name>
<dbReference type="EMBL" id="JASBWT010000046">
    <property type="protein sequence ID" value="KAJ9091796.1"/>
    <property type="molecule type" value="Genomic_DNA"/>
</dbReference>
<evidence type="ECO:0000313" key="1">
    <source>
        <dbReference type="EMBL" id="KAJ9091796.1"/>
    </source>
</evidence>
<dbReference type="Proteomes" id="UP001227268">
    <property type="component" value="Unassembled WGS sequence"/>
</dbReference>
<organism evidence="1 2">
    <name type="scientific">Naganishia friedmannii</name>
    <dbReference type="NCBI Taxonomy" id="89922"/>
    <lineage>
        <taxon>Eukaryota</taxon>
        <taxon>Fungi</taxon>
        <taxon>Dikarya</taxon>
        <taxon>Basidiomycota</taxon>
        <taxon>Agaricomycotina</taxon>
        <taxon>Tremellomycetes</taxon>
        <taxon>Filobasidiales</taxon>
        <taxon>Filobasidiaceae</taxon>
        <taxon>Naganishia</taxon>
    </lineage>
</organism>
<accession>A0ACC2UZ96</accession>
<protein>
    <submittedName>
        <fullName evidence="1">Uncharacterized protein</fullName>
    </submittedName>
</protein>
<evidence type="ECO:0000313" key="2">
    <source>
        <dbReference type="Proteomes" id="UP001227268"/>
    </source>
</evidence>
<sequence>MSVTVQSYARSDDPHGLKFEEISDQVDNINVAKLLAKSNELPTQAEVDAYTAAVFDQEKNKATFRQYDESEDNTPRKFYMYVPLSVALPHESTTYTSALPFPFRSEQHTKQTVDFNIQARKKAFEKPRAVMGIWEAMEMLDKLVDPSDPDTDASQIEHLLQTAEAMRKDGKPEWMQVTGLVHDLGKLLYFFGSDSSWDVVGDTFVVGCEFPQEKIVYPGTFSANPDLDHPVYSTKNGIYEPGCGLDNVMITWGHDEYLYMVCKKQSTLPQAALNMIRYHSFYPWHREGAYKHLMEEKDEQALKDVLAFNPYDLYSKSDARPDPVELRPYYEGLINKFFPDKINW</sequence>
<gene>
    <name evidence="1" type="ORF">QFC21_007099</name>
</gene>